<keyword evidence="2" id="KW-0677">Repeat</keyword>
<reference evidence="10" key="1">
    <citation type="submission" date="2016-06" db="EMBL/GenBank/DDBJ databases">
        <title>Draft Genome sequence of the fungus Inonotus baumii.</title>
        <authorList>
            <person name="Zhu H."/>
            <person name="Lin W."/>
        </authorList>
    </citation>
    <scope>NUCLEOTIDE SEQUENCE</scope>
    <source>
        <strain evidence="10">821</strain>
    </source>
</reference>
<keyword evidence="6" id="KW-0175">Coiled coil</keyword>
<dbReference type="Pfam" id="PF07724">
    <property type="entry name" value="AAA_2"/>
    <property type="match status" value="1"/>
</dbReference>
<dbReference type="InterPro" id="IPR041546">
    <property type="entry name" value="ClpA/ClpB_AAA_lid"/>
</dbReference>
<dbReference type="InterPro" id="IPR003959">
    <property type="entry name" value="ATPase_AAA_core"/>
</dbReference>
<evidence type="ECO:0000256" key="6">
    <source>
        <dbReference type="SAM" id="Coils"/>
    </source>
</evidence>
<dbReference type="Gene3D" id="1.10.8.60">
    <property type="match status" value="1"/>
</dbReference>
<dbReference type="Pfam" id="PF00004">
    <property type="entry name" value="AAA"/>
    <property type="match status" value="1"/>
</dbReference>
<dbReference type="InterPro" id="IPR001270">
    <property type="entry name" value="ClpA/B"/>
</dbReference>
<dbReference type="CDD" id="cd19499">
    <property type="entry name" value="RecA-like_ClpB_Hsp104-like"/>
    <property type="match status" value="1"/>
</dbReference>
<dbReference type="Gene3D" id="3.40.50.300">
    <property type="entry name" value="P-loop containing nucleotide triphosphate hydrolases"/>
    <property type="match status" value="3"/>
</dbReference>
<dbReference type="PANTHER" id="PTHR11638">
    <property type="entry name" value="ATP-DEPENDENT CLP PROTEASE"/>
    <property type="match status" value="1"/>
</dbReference>
<dbReference type="GO" id="GO:0005524">
    <property type="term" value="F:ATP binding"/>
    <property type="evidence" value="ECO:0007669"/>
    <property type="project" value="UniProtKB-KW"/>
</dbReference>
<protein>
    <recommendedName>
        <fullName evidence="12">P-loop containing nucleoside triphosphate hydrolase protein</fullName>
    </recommendedName>
</protein>
<feature type="domain" description="Clp ATPase C-terminal" evidence="9">
    <location>
        <begin position="709"/>
        <end position="800"/>
    </location>
</feature>
<dbReference type="InterPro" id="IPR050130">
    <property type="entry name" value="ClpA_ClpB"/>
</dbReference>
<dbReference type="GO" id="GO:0043335">
    <property type="term" value="P:protein unfolding"/>
    <property type="evidence" value="ECO:0007669"/>
    <property type="project" value="TreeGrafter"/>
</dbReference>
<evidence type="ECO:0000256" key="7">
    <source>
        <dbReference type="SAM" id="MobiDB-lite"/>
    </source>
</evidence>
<feature type="domain" description="AAA+ ATPase" evidence="8">
    <location>
        <begin position="141"/>
        <end position="286"/>
    </location>
</feature>
<dbReference type="SUPFAM" id="SSF52540">
    <property type="entry name" value="P-loop containing nucleoside triphosphate hydrolases"/>
    <property type="match status" value="2"/>
</dbReference>
<dbReference type="PROSITE" id="PS00870">
    <property type="entry name" value="CLPAB_1"/>
    <property type="match status" value="1"/>
</dbReference>
<feature type="region of interest" description="Disordered" evidence="7">
    <location>
        <begin position="73"/>
        <end position="95"/>
    </location>
</feature>
<dbReference type="FunFam" id="3.40.50.300:FF:000025">
    <property type="entry name" value="ATP-dependent Clp protease subunit"/>
    <property type="match status" value="1"/>
</dbReference>
<dbReference type="OrthoDB" id="47330at2759"/>
<proteinExistence type="inferred from homology"/>
<dbReference type="GO" id="GO:0005759">
    <property type="term" value="C:mitochondrial matrix"/>
    <property type="evidence" value="ECO:0007669"/>
    <property type="project" value="TreeGrafter"/>
</dbReference>
<name>A0A9Q5HU35_SANBA</name>
<organism evidence="10 11">
    <name type="scientific">Sanghuangporus baumii</name>
    <name type="common">Phellinus baumii</name>
    <dbReference type="NCBI Taxonomy" id="108892"/>
    <lineage>
        <taxon>Eukaryota</taxon>
        <taxon>Fungi</taxon>
        <taxon>Dikarya</taxon>
        <taxon>Basidiomycota</taxon>
        <taxon>Agaricomycotina</taxon>
        <taxon>Agaricomycetes</taxon>
        <taxon>Hymenochaetales</taxon>
        <taxon>Hymenochaetaceae</taxon>
        <taxon>Sanghuangporus</taxon>
    </lineage>
</organism>
<feature type="coiled-coil region" evidence="6">
    <location>
        <begin position="354"/>
        <end position="434"/>
    </location>
</feature>
<feature type="compositionally biased region" description="Basic and acidic residues" evidence="7">
    <location>
        <begin position="798"/>
        <end position="807"/>
    </location>
</feature>
<dbReference type="FunFam" id="3.40.50.300:FF:000010">
    <property type="entry name" value="Chaperone clpB 1, putative"/>
    <property type="match status" value="1"/>
</dbReference>
<dbReference type="EMBL" id="LNZH02000205">
    <property type="protein sequence ID" value="OCB86022.1"/>
    <property type="molecule type" value="Genomic_DNA"/>
</dbReference>
<evidence type="ECO:0000259" key="9">
    <source>
        <dbReference type="SMART" id="SM01086"/>
    </source>
</evidence>
<dbReference type="GO" id="GO:0034605">
    <property type="term" value="P:cellular response to heat"/>
    <property type="evidence" value="ECO:0007669"/>
    <property type="project" value="TreeGrafter"/>
</dbReference>
<feature type="domain" description="AAA+ ATPase" evidence="8">
    <location>
        <begin position="542"/>
        <end position="710"/>
    </location>
</feature>
<dbReference type="AlphaFoldDB" id="A0A9Q5HU35"/>
<feature type="compositionally biased region" description="Gly residues" evidence="7">
    <location>
        <begin position="75"/>
        <end position="90"/>
    </location>
</feature>
<evidence type="ECO:0000259" key="8">
    <source>
        <dbReference type="SMART" id="SM00382"/>
    </source>
</evidence>
<evidence type="ECO:0000256" key="5">
    <source>
        <dbReference type="ARBA" id="ARBA00023186"/>
    </source>
</evidence>
<dbReference type="SMART" id="SM01086">
    <property type="entry name" value="ClpB_D2-small"/>
    <property type="match status" value="1"/>
</dbReference>
<dbReference type="Proteomes" id="UP000757232">
    <property type="component" value="Unassembled WGS sequence"/>
</dbReference>
<evidence type="ECO:0000313" key="11">
    <source>
        <dbReference type="Proteomes" id="UP000757232"/>
    </source>
</evidence>
<dbReference type="SMART" id="SM00382">
    <property type="entry name" value="AAA"/>
    <property type="match status" value="2"/>
</dbReference>
<keyword evidence="3" id="KW-0547">Nucleotide-binding</keyword>
<keyword evidence="4" id="KW-0067">ATP-binding</keyword>
<dbReference type="GO" id="GO:0042026">
    <property type="term" value="P:protein refolding"/>
    <property type="evidence" value="ECO:0007669"/>
    <property type="project" value="TreeGrafter"/>
</dbReference>
<accession>A0A9Q5HU35</accession>
<keyword evidence="11" id="KW-1185">Reference proteome</keyword>
<dbReference type="PANTHER" id="PTHR11638:SF176">
    <property type="entry name" value="HEAT SHOCK PROTEIN 78, MITOCHONDRIAL"/>
    <property type="match status" value="1"/>
</dbReference>
<keyword evidence="5" id="KW-0143">Chaperone</keyword>
<evidence type="ECO:0000256" key="1">
    <source>
        <dbReference type="ARBA" id="ARBA00008675"/>
    </source>
</evidence>
<dbReference type="InterPro" id="IPR019489">
    <property type="entry name" value="Clp_ATPase_C"/>
</dbReference>
<dbReference type="FunFam" id="3.40.50.300:FF:000120">
    <property type="entry name" value="ATP-dependent chaperone ClpB"/>
    <property type="match status" value="1"/>
</dbReference>
<dbReference type="PRINTS" id="PR00300">
    <property type="entry name" value="CLPPROTEASEA"/>
</dbReference>
<evidence type="ECO:0008006" key="12">
    <source>
        <dbReference type="Google" id="ProtNLM"/>
    </source>
</evidence>
<comment type="caution">
    <text evidence="10">The sequence shown here is derived from an EMBL/GenBank/DDBJ whole genome shotgun (WGS) entry which is preliminary data.</text>
</comment>
<evidence type="ECO:0000256" key="2">
    <source>
        <dbReference type="ARBA" id="ARBA00022737"/>
    </source>
</evidence>
<dbReference type="InterPro" id="IPR003593">
    <property type="entry name" value="AAA+_ATPase"/>
</dbReference>
<dbReference type="CDD" id="cd00009">
    <property type="entry name" value="AAA"/>
    <property type="match status" value="1"/>
</dbReference>
<feature type="region of interest" description="Disordered" evidence="7">
    <location>
        <begin position="798"/>
        <end position="825"/>
    </location>
</feature>
<comment type="similarity">
    <text evidence="1">Belongs to the ClpA/ClpB family.</text>
</comment>
<evidence type="ECO:0000313" key="10">
    <source>
        <dbReference type="EMBL" id="OCB86022.1"/>
    </source>
</evidence>
<dbReference type="Pfam" id="PF10431">
    <property type="entry name" value="ClpB_D2-small"/>
    <property type="match status" value="1"/>
</dbReference>
<dbReference type="InterPro" id="IPR027417">
    <property type="entry name" value="P-loop_NTPase"/>
</dbReference>
<evidence type="ECO:0000256" key="4">
    <source>
        <dbReference type="ARBA" id="ARBA00022840"/>
    </source>
</evidence>
<dbReference type="Pfam" id="PF17871">
    <property type="entry name" value="AAA_lid_9"/>
    <property type="match status" value="1"/>
</dbReference>
<dbReference type="GO" id="GO:0016887">
    <property type="term" value="F:ATP hydrolysis activity"/>
    <property type="evidence" value="ECO:0007669"/>
    <property type="project" value="InterPro"/>
</dbReference>
<evidence type="ECO:0000256" key="3">
    <source>
        <dbReference type="ARBA" id="ARBA00022741"/>
    </source>
</evidence>
<sequence>MLPSRLTTLRTYTSRCGPSSSIPARLLSSRSSVVHGRPSRLGSQRLPRLLSPLALSSARGTVPIASIQARRYAQGPGGGAGGPGGPGGFSFTGFKPAHQKGEALKEYSVDLTQLAREGKLDPVIGRDEEIRRTIQILSRRTKSNPVLIGPPGVGKTAILEGLASRIVSKEVPESLHHKRVLALDLSAIMAGSGIRGAFEEKFKALLRDIEDEGGNVICFIDELHVLFQLGKAEGSVDAGQMIKPALARGLQLVGATTPDEYRKTIGKDAALERRFQPVSIDEPTVESTISILRGLKPRYEVHHGVEIADAALVTSAVYGARYISDRFLPDKAIDLIDEAASALRLAQESRPDELESLERAIVTLQIELESLKNESDVFSVERRAAVEAALAEKRTQAQRLREVWEQERARIARIKNAKRELEQAKYELEVAQREGQYERASRLRYATIPELLKQLPNEADEEAQKNSPLPMLHDRVTSDDVARVVAKSTGIPVQSLLKGEKEKLVHMEDTLRQRIVGQDHIVEAVSDAVRLSRAGLQPPNRPVASFLFLGPTGVGKTELCKALASFLFNDEQRGLININMSEYHDRHTADWYVGFEEGGQLTEAVRRRPYAVILLDELEKAHKDVVMILLQILDEGNITDSQGRKVDFKNTIICLTSNLGSNILASTESTFPDGTITPSARDDVLALTQEYFPPELLNRLDATLVFNKLSRESILGVVDLRLRDVGERIRDRRMALDVDSAAQQWLADRGYSDLYGARAIARVVRTEVLFPLAQKLLAGTIRNGDTVVVRVSEDGERLDFRDNHPPDEEVGQEEAAKPLMEAMEE</sequence>
<dbReference type="InterPro" id="IPR018368">
    <property type="entry name" value="ClpA/B_CS1"/>
</dbReference>
<gene>
    <name evidence="10" type="ORF">A7U60_g6919</name>
</gene>